<evidence type="ECO:0000313" key="2">
    <source>
        <dbReference type="EMBL" id="EKX35340.1"/>
    </source>
</evidence>
<dbReference type="STRING" id="905079.L1IHQ9"/>
<dbReference type="GO" id="GO:0009966">
    <property type="term" value="P:regulation of signal transduction"/>
    <property type="evidence" value="ECO:0007669"/>
    <property type="project" value="InterPro"/>
</dbReference>
<dbReference type="KEGG" id="gtt:GUITHDRAFT_165999"/>
<reference evidence="4" key="2">
    <citation type="submission" date="2012-11" db="EMBL/GenBank/DDBJ databases">
        <authorList>
            <person name="Kuo A."/>
            <person name="Curtis B.A."/>
            <person name="Tanifuji G."/>
            <person name="Burki F."/>
            <person name="Gruber A."/>
            <person name="Irimia M."/>
            <person name="Maruyama S."/>
            <person name="Arias M.C."/>
            <person name="Ball S.G."/>
            <person name="Gile G.H."/>
            <person name="Hirakawa Y."/>
            <person name="Hopkins J.F."/>
            <person name="Rensing S.A."/>
            <person name="Schmutz J."/>
            <person name="Symeonidi A."/>
            <person name="Elias M."/>
            <person name="Eveleigh R.J."/>
            <person name="Herman E.K."/>
            <person name="Klute M.J."/>
            <person name="Nakayama T."/>
            <person name="Obornik M."/>
            <person name="Reyes-Prieto A."/>
            <person name="Armbrust E.V."/>
            <person name="Aves S.J."/>
            <person name="Beiko R.G."/>
            <person name="Coutinho P."/>
            <person name="Dacks J.B."/>
            <person name="Durnford D.G."/>
            <person name="Fast N.M."/>
            <person name="Green B.R."/>
            <person name="Grisdale C."/>
            <person name="Hempe F."/>
            <person name="Henrissat B."/>
            <person name="Hoppner M.P."/>
            <person name="Ishida K.-I."/>
            <person name="Kim E."/>
            <person name="Koreny L."/>
            <person name="Kroth P.G."/>
            <person name="Liu Y."/>
            <person name="Malik S.-B."/>
            <person name="Maier U.G."/>
            <person name="McRose D."/>
            <person name="Mock T."/>
            <person name="Neilson J.A."/>
            <person name="Onodera N.T."/>
            <person name="Poole A.M."/>
            <person name="Pritham E.J."/>
            <person name="Richards T.A."/>
            <person name="Rocap G."/>
            <person name="Roy S.W."/>
            <person name="Sarai C."/>
            <person name="Schaack S."/>
            <person name="Shirato S."/>
            <person name="Slamovits C.H."/>
            <person name="Spencer D.F."/>
            <person name="Suzuki S."/>
            <person name="Worden A.Z."/>
            <person name="Zauner S."/>
            <person name="Barry K."/>
            <person name="Bell C."/>
            <person name="Bharti A.K."/>
            <person name="Crow J.A."/>
            <person name="Grimwood J."/>
            <person name="Kramer R."/>
            <person name="Lindquist E."/>
            <person name="Lucas S."/>
            <person name="Salamov A."/>
            <person name="McFadden G.I."/>
            <person name="Lane C.E."/>
            <person name="Keeling P.J."/>
            <person name="Gray M.W."/>
            <person name="Grigoriev I.V."/>
            <person name="Archibald J.M."/>
        </authorList>
    </citation>
    <scope>NUCLEOTIDE SEQUENCE</scope>
    <source>
        <strain evidence="4">CCMP2712</strain>
    </source>
</reference>
<dbReference type="eggNOG" id="KOG2830">
    <property type="taxonomic scope" value="Eukaryota"/>
</dbReference>
<feature type="compositionally biased region" description="Basic and acidic residues" evidence="1">
    <location>
        <begin position="353"/>
        <end position="377"/>
    </location>
</feature>
<protein>
    <recommendedName>
        <fullName evidence="5">TAP42-like protein</fullName>
    </recommendedName>
</protein>
<dbReference type="Pfam" id="PF04177">
    <property type="entry name" value="TAP42"/>
    <property type="match status" value="1"/>
</dbReference>
<dbReference type="GO" id="GO:0035303">
    <property type="term" value="P:regulation of dephosphorylation"/>
    <property type="evidence" value="ECO:0007669"/>
    <property type="project" value="TreeGrafter"/>
</dbReference>
<feature type="compositionally biased region" description="Basic and acidic residues" evidence="1">
    <location>
        <begin position="389"/>
        <end position="398"/>
    </location>
</feature>
<dbReference type="GeneID" id="17292069"/>
<evidence type="ECO:0000313" key="4">
    <source>
        <dbReference type="Proteomes" id="UP000011087"/>
    </source>
</evidence>
<gene>
    <name evidence="2" type="ORF">GUITHDRAFT_165999</name>
</gene>
<reference evidence="3" key="3">
    <citation type="submission" date="2015-06" db="UniProtKB">
        <authorList>
            <consortium name="EnsemblProtists"/>
        </authorList>
    </citation>
    <scope>IDENTIFICATION</scope>
</reference>
<feature type="region of interest" description="Disordered" evidence="1">
    <location>
        <begin position="353"/>
        <end position="412"/>
    </location>
</feature>
<dbReference type="InterPro" id="IPR038511">
    <property type="entry name" value="TAP42/TAP46-like_sf"/>
</dbReference>
<dbReference type="EMBL" id="JH993092">
    <property type="protein sequence ID" value="EKX35340.1"/>
    <property type="molecule type" value="Genomic_DNA"/>
</dbReference>
<dbReference type="Proteomes" id="UP000011087">
    <property type="component" value="Unassembled WGS sequence"/>
</dbReference>
<evidence type="ECO:0008006" key="5">
    <source>
        <dbReference type="Google" id="ProtNLM"/>
    </source>
</evidence>
<dbReference type="EnsemblProtists" id="EKX35340">
    <property type="protein sequence ID" value="EKX35340"/>
    <property type="gene ID" value="GUITHDRAFT_165999"/>
</dbReference>
<dbReference type="OMA" id="EYELCEA"/>
<keyword evidence="4" id="KW-1185">Reference proteome</keyword>
<dbReference type="PANTHER" id="PTHR10933">
    <property type="entry name" value="IMMUNOGLOBULIN-BINDING PROTEIN 1"/>
    <property type="match status" value="1"/>
</dbReference>
<dbReference type="RefSeq" id="XP_005822320.1">
    <property type="nucleotide sequence ID" value="XM_005822263.1"/>
</dbReference>
<organism evidence="2">
    <name type="scientific">Guillardia theta (strain CCMP2712)</name>
    <name type="common">Cryptophyte</name>
    <dbReference type="NCBI Taxonomy" id="905079"/>
    <lineage>
        <taxon>Eukaryota</taxon>
        <taxon>Cryptophyceae</taxon>
        <taxon>Pyrenomonadales</taxon>
        <taxon>Geminigeraceae</taxon>
        <taxon>Guillardia</taxon>
    </lineage>
</organism>
<dbReference type="HOGENOM" id="CLU_041824_0_0_1"/>
<proteinExistence type="predicted"/>
<dbReference type="AlphaFoldDB" id="L1IHQ9"/>
<dbReference type="Gene3D" id="1.25.40.540">
    <property type="entry name" value="TAP42-like family"/>
    <property type="match status" value="1"/>
</dbReference>
<dbReference type="GO" id="GO:0051721">
    <property type="term" value="F:protein phosphatase 2A binding"/>
    <property type="evidence" value="ECO:0007669"/>
    <property type="project" value="TreeGrafter"/>
</dbReference>
<accession>L1IHQ9</accession>
<dbReference type="GO" id="GO:0005829">
    <property type="term" value="C:cytosol"/>
    <property type="evidence" value="ECO:0007669"/>
    <property type="project" value="TreeGrafter"/>
</dbReference>
<dbReference type="InterPro" id="IPR007304">
    <property type="entry name" value="TAP46-like"/>
</dbReference>
<evidence type="ECO:0000313" key="3">
    <source>
        <dbReference type="EnsemblProtists" id="EKX35340"/>
    </source>
</evidence>
<sequence length="412" mass="47748">MAHWLRCRPSTNFSMIAMKSVWINHKEEVRSRQEAVTVERKPVTDEEAEEVDSLSLSSLFAKVQALYQRSQVPGGGRKGLCFDCSPKEKEEVIERALFYSSRAMDVLERAGIFSENETIQDVNTPDMRFLMIPYFHAMLLANCSDLSIRRDRLDKSCETIRRFLKLCTDLEVLQDPTFVSGCRRIIDDVKSPPADANHLRAERIARHRREKELREKLESLPQTQMKNESDTVDVELNRERLLLEVEEAILKSMNEISLFEQEKELLGFRSSMPNPTGPPVARPANSKDAGKIKTVHIPKKENTAGSEKLLRAGRVPVVGSEYEKREAIRQNVFCNPNPATMTVQEWGEIEMQRMKEQQEQQAKRKEEMDEEESRLTEEEKEERERRKKSSWDDYKDVNPRGAGNKGDHYFKR</sequence>
<dbReference type="PaxDb" id="55529-EKX35340"/>
<evidence type="ECO:0000256" key="1">
    <source>
        <dbReference type="SAM" id="MobiDB-lite"/>
    </source>
</evidence>
<dbReference type="PANTHER" id="PTHR10933:SF9">
    <property type="entry name" value="IMMUNOGLOBULIN-BINDING PROTEIN 1"/>
    <property type="match status" value="1"/>
</dbReference>
<reference evidence="2 4" key="1">
    <citation type="journal article" date="2012" name="Nature">
        <title>Algal genomes reveal evolutionary mosaicism and the fate of nucleomorphs.</title>
        <authorList>
            <consortium name="DOE Joint Genome Institute"/>
            <person name="Curtis B.A."/>
            <person name="Tanifuji G."/>
            <person name="Burki F."/>
            <person name="Gruber A."/>
            <person name="Irimia M."/>
            <person name="Maruyama S."/>
            <person name="Arias M.C."/>
            <person name="Ball S.G."/>
            <person name="Gile G.H."/>
            <person name="Hirakawa Y."/>
            <person name="Hopkins J.F."/>
            <person name="Kuo A."/>
            <person name="Rensing S.A."/>
            <person name="Schmutz J."/>
            <person name="Symeonidi A."/>
            <person name="Elias M."/>
            <person name="Eveleigh R.J."/>
            <person name="Herman E.K."/>
            <person name="Klute M.J."/>
            <person name="Nakayama T."/>
            <person name="Obornik M."/>
            <person name="Reyes-Prieto A."/>
            <person name="Armbrust E.V."/>
            <person name="Aves S.J."/>
            <person name="Beiko R.G."/>
            <person name="Coutinho P."/>
            <person name="Dacks J.B."/>
            <person name="Durnford D.G."/>
            <person name="Fast N.M."/>
            <person name="Green B.R."/>
            <person name="Grisdale C.J."/>
            <person name="Hempel F."/>
            <person name="Henrissat B."/>
            <person name="Hoppner M.P."/>
            <person name="Ishida K."/>
            <person name="Kim E."/>
            <person name="Koreny L."/>
            <person name="Kroth P.G."/>
            <person name="Liu Y."/>
            <person name="Malik S.B."/>
            <person name="Maier U.G."/>
            <person name="McRose D."/>
            <person name="Mock T."/>
            <person name="Neilson J.A."/>
            <person name="Onodera N.T."/>
            <person name="Poole A.M."/>
            <person name="Pritham E.J."/>
            <person name="Richards T.A."/>
            <person name="Rocap G."/>
            <person name="Roy S.W."/>
            <person name="Sarai C."/>
            <person name="Schaack S."/>
            <person name="Shirato S."/>
            <person name="Slamovits C.H."/>
            <person name="Spencer D.F."/>
            <person name="Suzuki S."/>
            <person name="Worden A.Z."/>
            <person name="Zauner S."/>
            <person name="Barry K."/>
            <person name="Bell C."/>
            <person name="Bharti A.K."/>
            <person name="Crow J.A."/>
            <person name="Grimwood J."/>
            <person name="Kramer R."/>
            <person name="Lindquist E."/>
            <person name="Lucas S."/>
            <person name="Salamov A."/>
            <person name="McFadden G.I."/>
            <person name="Lane C.E."/>
            <person name="Keeling P.J."/>
            <person name="Gray M.W."/>
            <person name="Grigoriev I.V."/>
            <person name="Archibald J.M."/>
        </authorList>
    </citation>
    <scope>NUCLEOTIDE SEQUENCE</scope>
    <source>
        <strain evidence="2 4">CCMP2712</strain>
    </source>
</reference>
<dbReference type="OrthoDB" id="10261753at2759"/>
<name>L1IHQ9_GUITC</name>